<name>A0A2I0JPA7_PUNGR</name>
<accession>A0A2I0JPA7</accession>
<reference evidence="1 2" key="1">
    <citation type="submission" date="2017-11" db="EMBL/GenBank/DDBJ databases">
        <title>De-novo sequencing of pomegranate (Punica granatum L.) genome.</title>
        <authorList>
            <person name="Akparov Z."/>
            <person name="Amiraslanov A."/>
            <person name="Hajiyeva S."/>
            <person name="Abbasov M."/>
            <person name="Kaur K."/>
            <person name="Hamwieh A."/>
            <person name="Solovyev V."/>
            <person name="Salamov A."/>
            <person name="Braich B."/>
            <person name="Kosarev P."/>
            <person name="Mahmoud A."/>
            <person name="Hajiyev E."/>
            <person name="Babayeva S."/>
            <person name="Izzatullayeva V."/>
            <person name="Mammadov A."/>
            <person name="Mammadov A."/>
            <person name="Sharifova S."/>
            <person name="Ojaghi J."/>
            <person name="Eynullazada K."/>
            <person name="Bayramov B."/>
            <person name="Abdulazimova A."/>
            <person name="Shahmuradov I."/>
        </authorList>
    </citation>
    <scope>NUCLEOTIDE SEQUENCE [LARGE SCALE GENOMIC DNA]</scope>
    <source>
        <strain evidence="2">cv. AG2017</strain>
        <tissue evidence="1">Leaf</tissue>
    </source>
</reference>
<gene>
    <name evidence="1" type="ORF">CRG98_021464</name>
</gene>
<evidence type="ECO:0000313" key="1">
    <source>
        <dbReference type="EMBL" id="PKI58134.1"/>
    </source>
</evidence>
<evidence type="ECO:0000313" key="2">
    <source>
        <dbReference type="Proteomes" id="UP000233551"/>
    </source>
</evidence>
<protein>
    <submittedName>
        <fullName evidence="1">Uncharacterized protein</fullName>
    </submittedName>
</protein>
<dbReference type="AlphaFoldDB" id="A0A2I0JPA7"/>
<organism evidence="1 2">
    <name type="scientific">Punica granatum</name>
    <name type="common">Pomegranate</name>
    <dbReference type="NCBI Taxonomy" id="22663"/>
    <lineage>
        <taxon>Eukaryota</taxon>
        <taxon>Viridiplantae</taxon>
        <taxon>Streptophyta</taxon>
        <taxon>Embryophyta</taxon>
        <taxon>Tracheophyta</taxon>
        <taxon>Spermatophyta</taxon>
        <taxon>Magnoliopsida</taxon>
        <taxon>eudicotyledons</taxon>
        <taxon>Gunneridae</taxon>
        <taxon>Pentapetalae</taxon>
        <taxon>rosids</taxon>
        <taxon>malvids</taxon>
        <taxon>Myrtales</taxon>
        <taxon>Lythraceae</taxon>
        <taxon>Punica</taxon>
    </lineage>
</organism>
<dbReference type="Proteomes" id="UP000233551">
    <property type="component" value="Unassembled WGS sequence"/>
</dbReference>
<keyword evidence="2" id="KW-1185">Reference proteome</keyword>
<dbReference type="EMBL" id="PGOL01001437">
    <property type="protein sequence ID" value="PKI58134.1"/>
    <property type="molecule type" value="Genomic_DNA"/>
</dbReference>
<comment type="caution">
    <text evidence="1">The sequence shown here is derived from an EMBL/GenBank/DDBJ whole genome shotgun (WGS) entry which is preliminary data.</text>
</comment>
<sequence length="354" mass="38909">MREYDFNEPNIDILRMSECSGVPGTRKPISLRLDDRSEVVRFCRSFTPLRAVLLVSACFMLWAERFTCQPRLEIDIRRCPRNPRTGLSQCFLSVLMCSETTVISVCQKRVLKACREEFVTIETSLGRSPVDQNGVLTPAVHPIDIPSLPSIIWTTTPSSLVALSTSGPALFMPPWVSTPATAPIYTVPSSMMLLAPSADAPAHTVEPFPFQGPQLHIDFPYQAPPPISIPIPDLGALTQAALAAPPTNLMPEVETEQERRLKKMEEAIEALQASDSCLDSGDGNWNLFPGMWLPPKINAVNPGCPIAQQYSVNYTLAPPATSAHAPPPMQYKQQYPAQPICYSASPAYPLPRIP</sequence>
<proteinExistence type="predicted"/>